<dbReference type="GO" id="GO:0007156">
    <property type="term" value="P:homophilic cell adhesion via plasma membrane adhesion molecules"/>
    <property type="evidence" value="ECO:0007669"/>
    <property type="project" value="TreeGrafter"/>
</dbReference>
<feature type="signal peptide" evidence="4">
    <location>
        <begin position="1"/>
        <end position="20"/>
    </location>
</feature>
<dbReference type="SMART" id="SM00408">
    <property type="entry name" value="IGc2"/>
    <property type="match status" value="1"/>
</dbReference>
<dbReference type="SUPFAM" id="SSF48726">
    <property type="entry name" value="Immunoglobulin"/>
    <property type="match status" value="2"/>
</dbReference>
<dbReference type="InterPro" id="IPR036179">
    <property type="entry name" value="Ig-like_dom_sf"/>
</dbReference>
<organism evidence="6 7">
    <name type="scientific">Plakobranchus ocellatus</name>
    <dbReference type="NCBI Taxonomy" id="259542"/>
    <lineage>
        <taxon>Eukaryota</taxon>
        <taxon>Metazoa</taxon>
        <taxon>Spiralia</taxon>
        <taxon>Lophotrochozoa</taxon>
        <taxon>Mollusca</taxon>
        <taxon>Gastropoda</taxon>
        <taxon>Heterobranchia</taxon>
        <taxon>Euthyneura</taxon>
        <taxon>Panpulmonata</taxon>
        <taxon>Sacoglossa</taxon>
        <taxon>Placobranchoidea</taxon>
        <taxon>Plakobranchidae</taxon>
        <taxon>Plakobranchus</taxon>
    </lineage>
</organism>
<dbReference type="Pfam" id="PF07679">
    <property type="entry name" value="I-set"/>
    <property type="match status" value="1"/>
</dbReference>
<dbReference type="PANTHER" id="PTHR45080">
    <property type="entry name" value="CONTACTIN 5"/>
    <property type="match status" value="1"/>
</dbReference>
<evidence type="ECO:0000259" key="5">
    <source>
        <dbReference type="PROSITE" id="PS50835"/>
    </source>
</evidence>
<keyword evidence="3" id="KW-0812">Transmembrane</keyword>
<keyword evidence="1 4" id="KW-0732">Signal</keyword>
<proteinExistence type="predicted"/>
<keyword evidence="7" id="KW-1185">Reference proteome</keyword>
<dbReference type="CDD" id="cd00096">
    <property type="entry name" value="Ig"/>
    <property type="match status" value="1"/>
</dbReference>
<dbReference type="InterPro" id="IPR013098">
    <property type="entry name" value="Ig_I-set"/>
</dbReference>
<feature type="transmembrane region" description="Helical" evidence="3">
    <location>
        <begin position="289"/>
        <end position="310"/>
    </location>
</feature>
<name>A0AAV4C4N9_9GAST</name>
<dbReference type="PROSITE" id="PS50835">
    <property type="entry name" value="IG_LIKE"/>
    <property type="match status" value="2"/>
</dbReference>
<dbReference type="InterPro" id="IPR003599">
    <property type="entry name" value="Ig_sub"/>
</dbReference>
<protein>
    <submittedName>
        <fullName evidence="6">Neuroplastin</fullName>
    </submittedName>
</protein>
<keyword evidence="3" id="KW-0472">Membrane</keyword>
<accession>A0AAV4C4N9</accession>
<dbReference type="EMBL" id="BLXT01005830">
    <property type="protein sequence ID" value="GFO26388.1"/>
    <property type="molecule type" value="Genomic_DNA"/>
</dbReference>
<dbReference type="InterPro" id="IPR003598">
    <property type="entry name" value="Ig_sub2"/>
</dbReference>
<evidence type="ECO:0000256" key="1">
    <source>
        <dbReference type="ARBA" id="ARBA00022729"/>
    </source>
</evidence>
<evidence type="ECO:0000313" key="6">
    <source>
        <dbReference type="EMBL" id="GFO26388.1"/>
    </source>
</evidence>
<dbReference type="GO" id="GO:0005886">
    <property type="term" value="C:plasma membrane"/>
    <property type="evidence" value="ECO:0007669"/>
    <property type="project" value="TreeGrafter"/>
</dbReference>
<dbReference type="Proteomes" id="UP000735302">
    <property type="component" value="Unassembled WGS sequence"/>
</dbReference>
<dbReference type="AlphaFoldDB" id="A0AAV4C4N9"/>
<comment type="caution">
    <text evidence="6">The sequence shown here is derived from an EMBL/GenBank/DDBJ whole genome shotgun (WGS) entry which is preliminary data.</text>
</comment>
<evidence type="ECO:0000313" key="7">
    <source>
        <dbReference type="Proteomes" id="UP000735302"/>
    </source>
</evidence>
<keyword evidence="3" id="KW-1133">Transmembrane helix</keyword>
<feature type="domain" description="Ig-like" evidence="5">
    <location>
        <begin position="189"/>
        <end position="280"/>
    </location>
</feature>
<evidence type="ECO:0000256" key="3">
    <source>
        <dbReference type="SAM" id="Phobius"/>
    </source>
</evidence>
<dbReference type="InterPro" id="IPR007110">
    <property type="entry name" value="Ig-like_dom"/>
</dbReference>
<reference evidence="6 7" key="1">
    <citation type="journal article" date="2021" name="Elife">
        <title>Chloroplast acquisition without the gene transfer in kleptoplastic sea slugs, Plakobranchus ocellatus.</title>
        <authorList>
            <person name="Maeda T."/>
            <person name="Takahashi S."/>
            <person name="Yoshida T."/>
            <person name="Shimamura S."/>
            <person name="Takaki Y."/>
            <person name="Nagai Y."/>
            <person name="Toyoda A."/>
            <person name="Suzuki Y."/>
            <person name="Arimoto A."/>
            <person name="Ishii H."/>
            <person name="Satoh N."/>
            <person name="Nishiyama T."/>
            <person name="Hasebe M."/>
            <person name="Maruyama T."/>
            <person name="Minagawa J."/>
            <person name="Obokata J."/>
            <person name="Shigenobu S."/>
        </authorList>
    </citation>
    <scope>NUCLEOTIDE SEQUENCE [LARGE SCALE GENOMIC DNA]</scope>
</reference>
<dbReference type="PANTHER" id="PTHR45080:SF8">
    <property type="entry name" value="IG-LIKE DOMAIN-CONTAINING PROTEIN"/>
    <property type="match status" value="1"/>
</dbReference>
<dbReference type="SMART" id="SM00409">
    <property type="entry name" value="IG"/>
    <property type="match status" value="2"/>
</dbReference>
<sequence length="327" mass="36666">MMCRALYFAVVAAVIGLGFSQSDQVSLMIEPADRKLLVLAGEQQKLVCKATFPNKGDQVVWQLAHQQDGNITLKIPDAELVDGQYTKTLDLTFVKFSAAYAGKYSCTYIPFGASSPTHTSTIDLVSVSAQRSDVAYNYGNETVTLHCTANLEDAKFSKWLKNNETIEKGDKYDLDDKPFDCVVNYPAGPLVLDMDKSINAVEDDTVNIDCDVKGWPTPEVEWWVNDEKKLENSSVVSFEEYKGVKGARLVLTGVTFDYDGMYECRAYSAKFNETSKKSIKLRVKDKLAWLWPFLGIIVEVVVLILLILFFEKIKKKNGSDNPHPHEQ</sequence>
<dbReference type="InterPro" id="IPR050958">
    <property type="entry name" value="Cell_Adh-Cytoskel_Orgn"/>
</dbReference>
<dbReference type="Gene3D" id="2.60.40.10">
    <property type="entry name" value="Immunoglobulins"/>
    <property type="match status" value="1"/>
</dbReference>
<gene>
    <name evidence="6" type="ORF">PoB_005289300</name>
</gene>
<feature type="domain" description="Ig-like" evidence="5">
    <location>
        <begin position="31"/>
        <end position="123"/>
    </location>
</feature>
<evidence type="ECO:0000256" key="4">
    <source>
        <dbReference type="SAM" id="SignalP"/>
    </source>
</evidence>
<dbReference type="InterPro" id="IPR013783">
    <property type="entry name" value="Ig-like_fold"/>
</dbReference>
<feature type="chain" id="PRO_5043394132" evidence="4">
    <location>
        <begin position="21"/>
        <end position="327"/>
    </location>
</feature>
<evidence type="ECO:0000256" key="2">
    <source>
        <dbReference type="ARBA" id="ARBA00023157"/>
    </source>
</evidence>
<keyword evidence="2" id="KW-1015">Disulfide bond</keyword>